<comment type="subcellular location">
    <subcellularLocation>
        <location evidence="1">Cytoplasm</location>
        <location evidence="1">Cytoskeleton</location>
        <location evidence="1">Spindle</location>
    </subcellularLocation>
</comment>
<feature type="region of interest" description="Disordered" evidence="7">
    <location>
        <begin position="908"/>
        <end position="956"/>
    </location>
</feature>
<proteinExistence type="inferred from homology"/>
<dbReference type="SUPFAM" id="SSF48371">
    <property type="entry name" value="ARM repeat"/>
    <property type="match status" value="1"/>
</dbReference>
<dbReference type="GO" id="GO:0051301">
    <property type="term" value="P:cell division"/>
    <property type="evidence" value="ECO:0007669"/>
    <property type="project" value="UniProtKB-KW"/>
</dbReference>
<dbReference type="GO" id="GO:0005876">
    <property type="term" value="C:spindle microtubule"/>
    <property type="evidence" value="ECO:0007669"/>
    <property type="project" value="TreeGrafter"/>
</dbReference>
<keyword evidence="10" id="KW-1185">Reference proteome</keyword>
<comment type="caution">
    <text evidence="9">The sequence shown here is derived from an EMBL/GenBank/DDBJ whole genome shotgun (WGS) entry which is preliminary data.</text>
</comment>
<dbReference type="Gene3D" id="1.25.10.10">
    <property type="entry name" value="Leucine-rich Repeat Variant"/>
    <property type="match status" value="2"/>
</dbReference>
<gene>
    <name evidence="9" type="ORF">HK100_002479</name>
</gene>
<dbReference type="InterPro" id="IPR024395">
    <property type="entry name" value="CLASP_N_dom"/>
</dbReference>
<evidence type="ECO:0000256" key="1">
    <source>
        <dbReference type="ARBA" id="ARBA00004186"/>
    </source>
</evidence>
<feature type="region of interest" description="Disordered" evidence="7">
    <location>
        <begin position="410"/>
        <end position="441"/>
    </location>
</feature>
<dbReference type="InterPro" id="IPR011989">
    <property type="entry name" value="ARM-like"/>
</dbReference>
<feature type="compositionally biased region" description="Basic and acidic residues" evidence="7">
    <location>
        <begin position="807"/>
        <end position="822"/>
    </location>
</feature>
<feature type="region of interest" description="Disordered" evidence="7">
    <location>
        <begin position="807"/>
        <end position="851"/>
    </location>
</feature>
<evidence type="ECO:0000256" key="4">
    <source>
        <dbReference type="ARBA" id="ARBA00022701"/>
    </source>
</evidence>
<keyword evidence="6" id="KW-0175">Coiled coil</keyword>
<protein>
    <recommendedName>
        <fullName evidence="8">CLASP N-terminal domain-containing protein</fullName>
    </recommendedName>
</protein>
<name>A0AAD5T8Q4_9FUNG</name>
<feature type="coiled-coil region" evidence="6">
    <location>
        <begin position="851"/>
        <end position="878"/>
    </location>
</feature>
<evidence type="ECO:0000256" key="2">
    <source>
        <dbReference type="ARBA" id="ARBA00009549"/>
    </source>
</evidence>
<evidence type="ECO:0000313" key="10">
    <source>
        <dbReference type="Proteomes" id="UP001211907"/>
    </source>
</evidence>
<dbReference type="Proteomes" id="UP001211907">
    <property type="component" value="Unassembled WGS sequence"/>
</dbReference>
<dbReference type="AlphaFoldDB" id="A0AAD5T8Q4"/>
<feature type="region of interest" description="Disordered" evidence="7">
    <location>
        <begin position="245"/>
        <end position="296"/>
    </location>
</feature>
<accession>A0AAD5T8Q4</accession>
<dbReference type="PANTHER" id="PTHR21567:SF9">
    <property type="entry name" value="CLIP-ASSOCIATING PROTEIN"/>
    <property type="match status" value="1"/>
</dbReference>
<keyword evidence="3" id="KW-0132">Cell division</keyword>
<comment type="similarity">
    <text evidence="2">Belongs to the CLASP family.</text>
</comment>
<keyword evidence="5" id="KW-0498">Mitosis</keyword>
<feature type="compositionally biased region" description="Basic and acidic residues" evidence="7">
    <location>
        <begin position="939"/>
        <end position="956"/>
    </location>
</feature>
<evidence type="ECO:0000256" key="6">
    <source>
        <dbReference type="SAM" id="Coils"/>
    </source>
</evidence>
<dbReference type="Pfam" id="PF12348">
    <property type="entry name" value="CLASP_N"/>
    <property type="match status" value="1"/>
</dbReference>
<dbReference type="GO" id="GO:1990023">
    <property type="term" value="C:mitotic spindle midzone"/>
    <property type="evidence" value="ECO:0007669"/>
    <property type="project" value="TreeGrafter"/>
</dbReference>
<dbReference type="GO" id="GO:0008017">
    <property type="term" value="F:microtubule binding"/>
    <property type="evidence" value="ECO:0007669"/>
    <property type="project" value="TreeGrafter"/>
</dbReference>
<keyword evidence="4" id="KW-0493">Microtubule</keyword>
<reference evidence="9" key="1">
    <citation type="submission" date="2020-05" db="EMBL/GenBank/DDBJ databases">
        <title>Phylogenomic resolution of chytrid fungi.</title>
        <authorList>
            <person name="Stajich J.E."/>
            <person name="Amses K."/>
            <person name="Simmons R."/>
            <person name="Seto K."/>
            <person name="Myers J."/>
            <person name="Bonds A."/>
            <person name="Quandt C.A."/>
            <person name="Barry K."/>
            <person name="Liu P."/>
            <person name="Grigoriev I."/>
            <person name="Longcore J.E."/>
            <person name="James T.Y."/>
        </authorList>
    </citation>
    <scope>NUCLEOTIDE SEQUENCE</scope>
    <source>
        <strain evidence="9">JEL0513</strain>
    </source>
</reference>
<dbReference type="GO" id="GO:0090307">
    <property type="term" value="P:mitotic spindle assembly"/>
    <property type="evidence" value="ECO:0007669"/>
    <property type="project" value="TreeGrafter"/>
</dbReference>
<sequence>MQGHPIRLDSNGVEAETNVLLAVFAQKESEDTWVQMDDGLTRYMAVIKGSCQQPNFILVVKKLKQPIILALSTERTRLSRTAMLFCEVLGQSLEEKFESLADFILPALLRLCTRANKIIVTCAVNALKVIIDSAGVPSLVTLLMDGICAPSPSKTLRIAAAECLNRLMGVNSVAKLEKYVEAIEACIKNGTVDSTPEVRGLIKSLFELYKEMFPYRLERFVTSLPDVAAKYLKVGKHLPASSAVPGGVSKTLPLRRGPPTFTNNAGPSGPSRAPIVRTASVTPDTGSRDDDIGSLDSDTQSFVIEHVEQRARHGSELPKAQRLPIGETGLPARRLLVERPSNNSLHNGSSAILTEHIGGAQRVPREIKNIPSSSTLENRPTLSKAKALRVPMVQTAESLQKVNEEQLNASQISGLRSTASSNLKRPSISRASTQTRPPSATSKPIEIFDFVQLSNRLKNSDWTVRLAGLEYLTSYISTLSASVIPTMASEIRLKSTKFCDAYILGISDNQTKCINAALEGLLALLESAYSVPEIIDSIVPRVAGVSFYQQTKSRSITIDLGRRVLACIVDRFGIEMEALACIHAVNNPGFAKILKIRAGCLAILSEISEDEWKIVLSRPSNMKIFTSRIFLQAADTDAAIQKSVKLCIASLQAVGGDAFWTAWAATKPAEKKAVNTLFQTSDISLARTDLDAIRRSNLSITIAANIAVNDPAAHDSINSTNPAKSTRRRSSQLPRYVSSPGIVDRPSEAESPKNIYVAPVVEKKSRASIDSWESIAEEDSSSIETADPDLKNDVSLADDVEEHTEKLDTIHDGDINEYDHTNEPANDETSSQSEGDNKYAENSSNFIEEPVAKYEDEKKELIETIVEKSIEIADQQQNKILDSQSTDSSPTSNKNLFQNELSKFLDTKTVFPPSHTPSLKSEKVRNLPTVGSGLPSSKKKQDSEIATTPKKENRVEQTVDEFATPRPTLKKSTSISFGDITVIPDRINSIPHTPSPASLDTSFREAMEAGLAALWEFSQQKRNFGILEDRLEQVIDFIMAEINGDANMPAAATKAGLKLLHALVENFAVDGRATDVLTAALHFEGSVIDGDTDALEIEYELNSLLSTFKQTFEAKTLLSCVVHILEVGPEFIKRRHCFELATSALMEAKRIEGNGDDDILFSGDEVSEGCYWDRIIRFIVDGLDHKQSATRKAAFDLTVAICERKGDDVSHKVYAEVEKRSGLTKKMIVQGMVDKKLA</sequence>
<evidence type="ECO:0000259" key="8">
    <source>
        <dbReference type="Pfam" id="PF12348"/>
    </source>
</evidence>
<dbReference type="GO" id="GO:0005815">
    <property type="term" value="C:microtubule organizing center"/>
    <property type="evidence" value="ECO:0007669"/>
    <property type="project" value="TreeGrafter"/>
</dbReference>
<evidence type="ECO:0000256" key="3">
    <source>
        <dbReference type="ARBA" id="ARBA00022618"/>
    </source>
</evidence>
<evidence type="ECO:0000256" key="7">
    <source>
        <dbReference type="SAM" id="MobiDB-lite"/>
    </source>
</evidence>
<feature type="compositionally biased region" description="Polar residues" evidence="7">
    <location>
        <begin position="823"/>
        <end position="846"/>
    </location>
</feature>
<dbReference type="GO" id="GO:0005881">
    <property type="term" value="C:cytoplasmic microtubule"/>
    <property type="evidence" value="ECO:0007669"/>
    <property type="project" value="TreeGrafter"/>
</dbReference>
<keyword evidence="5" id="KW-0131">Cell cycle</keyword>
<dbReference type="InterPro" id="IPR016024">
    <property type="entry name" value="ARM-type_fold"/>
</dbReference>
<evidence type="ECO:0000313" key="9">
    <source>
        <dbReference type="EMBL" id="KAJ3135597.1"/>
    </source>
</evidence>
<feature type="region of interest" description="Disordered" evidence="7">
    <location>
        <begin position="712"/>
        <end position="750"/>
    </location>
</feature>
<evidence type="ECO:0000256" key="5">
    <source>
        <dbReference type="ARBA" id="ARBA00022776"/>
    </source>
</evidence>
<feature type="domain" description="CLASP N-terminal" evidence="8">
    <location>
        <begin position="14"/>
        <end position="228"/>
    </location>
</feature>
<dbReference type="PANTHER" id="PTHR21567">
    <property type="entry name" value="CLASP"/>
    <property type="match status" value="1"/>
</dbReference>
<organism evidence="9 10">
    <name type="scientific">Physocladia obscura</name>
    <dbReference type="NCBI Taxonomy" id="109957"/>
    <lineage>
        <taxon>Eukaryota</taxon>
        <taxon>Fungi</taxon>
        <taxon>Fungi incertae sedis</taxon>
        <taxon>Chytridiomycota</taxon>
        <taxon>Chytridiomycota incertae sedis</taxon>
        <taxon>Chytridiomycetes</taxon>
        <taxon>Chytridiales</taxon>
        <taxon>Chytriomycetaceae</taxon>
        <taxon>Physocladia</taxon>
    </lineage>
</organism>
<dbReference type="EMBL" id="JADGJH010000158">
    <property type="protein sequence ID" value="KAJ3135597.1"/>
    <property type="molecule type" value="Genomic_DNA"/>
</dbReference>